<reference evidence="6 7" key="1">
    <citation type="submission" date="2013-07" db="EMBL/GenBank/DDBJ databases">
        <title>The Genome Sequence of Kwoniella mangroviensis CBS10435.</title>
        <authorList>
            <consortium name="The Broad Institute Genome Sequencing Platform"/>
            <person name="Cuomo C."/>
            <person name="Litvintseva A."/>
            <person name="Chen Y."/>
            <person name="Heitman J."/>
            <person name="Sun S."/>
            <person name="Springer D."/>
            <person name="Dromer F."/>
            <person name="Young S.K."/>
            <person name="Zeng Q."/>
            <person name="Gargeya S."/>
            <person name="Fitzgerald M."/>
            <person name="Abouelleil A."/>
            <person name="Alvarado L."/>
            <person name="Berlin A.M."/>
            <person name="Chapman S.B."/>
            <person name="Dewar J."/>
            <person name="Goldberg J."/>
            <person name="Griggs A."/>
            <person name="Gujja S."/>
            <person name="Hansen M."/>
            <person name="Howarth C."/>
            <person name="Imamovic A."/>
            <person name="Larimer J."/>
            <person name="McCowan C."/>
            <person name="Murphy C."/>
            <person name="Pearson M."/>
            <person name="Priest M."/>
            <person name="Roberts A."/>
            <person name="Saif S."/>
            <person name="Shea T."/>
            <person name="Sykes S."/>
            <person name="Wortman J."/>
            <person name="Nusbaum C."/>
            <person name="Birren B."/>
        </authorList>
    </citation>
    <scope>NUCLEOTIDE SEQUENCE [LARGE SCALE GENOMIC DNA]</scope>
    <source>
        <strain evidence="6 7">CBS 10435</strain>
    </source>
</reference>
<protein>
    <recommendedName>
        <fullName evidence="8">Monooxygenase</fullName>
    </recommendedName>
</protein>
<keyword evidence="4" id="KW-0521">NADP</keyword>
<dbReference type="STRING" id="1331196.A0A1B9IN12"/>
<organism evidence="6 7">
    <name type="scientific">Kwoniella mangroviensis CBS 10435</name>
    <dbReference type="NCBI Taxonomy" id="1331196"/>
    <lineage>
        <taxon>Eukaryota</taxon>
        <taxon>Fungi</taxon>
        <taxon>Dikarya</taxon>
        <taxon>Basidiomycota</taxon>
        <taxon>Agaricomycotina</taxon>
        <taxon>Tremellomycetes</taxon>
        <taxon>Tremellales</taxon>
        <taxon>Cryptococcaceae</taxon>
        <taxon>Kwoniella</taxon>
    </lineage>
</organism>
<dbReference type="PIRSF" id="PIRSF000332">
    <property type="entry name" value="FMO"/>
    <property type="match status" value="1"/>
</dbReference>
<keyword evidence="2" id="KW-0285">Flavoprotein</keyword>
<evidence type="ECO:0000313" key="6">
    <source>
        <dbReference type="EMBL" id="OCF56754.1"/>
    </source>
</evidence>
<dbReference type="PRINTS" id="PR00370">
    <property type="entry name" value="FMOXYGENASE"/>
</dbReference>
<dbReference type="InterPro" id="IPR036188">
    <property type="entry name" value="FAD/NAD-bd_sf"/>
</dbReference>
<dbReference type="PANTHER" id="PTHR23023">
    <property type="entry name" value="DIMETHYLANILINE MONOOXYGENASE"/>
    <property type="match status" value="1"/>
</dbReference>
<dbReference type="GO" id="GO:0050660">
    <property type="term" value="F:flavin adenine dinucleotide binding"/>
    <property type="evidence" value="ECO:0007669"/>
    <property type="project" value="InterPro"/>
</dbReference>
<evidence type="ECO:0000256" key="4">
    <source>
        <dbReference type="ARBA" id="ARBA00022857"/>
    </source>
</evidence>
<dbReference type="InterPro" id="IPR000960">
    <property type="entry name" value="Flavin_mOase"/>
</dbReference>
<keyword evidence="7" id="KW-1185">Reference proteome</keyword>
<dbReference type="AlphaFoldDB" id="A0A1B9IN12"/>
<keyword evidence="3" id="KW-0274">FAD</keyword>
<evidence type="ECO:0000256" key="1">
    <source>
        <dbReference type="ARBA" id="ARBA00009183"/>
    </source>
</evidence>
<dbReference type="SUPFAM" id="SSF51905">
    <property type="entry name" value="FAD/NAD(P)-binding domain"/>
    <property type="match status" value="1"/>
</dbReference>
<dbReference type="Gene3D" id="3.50.50.60">
    <property type="entry name" value="FAD/NAD(P)-binding domain"/>
    <property type="match status" value="1"/>
</dbReference>
<proteinExistence type="inferred from homology"/>
<evidence type="ECO:0000256" key="2">
    <source>
        <dbReference type="ARBA" id="ARBA00022630"/>
    </source>
</evidence>
<dbReference type="InterPro" id="IPR020946">
    <property type="entry name" value="Flavin_mOase-like"/>
</dbReference>
<dbReference type="EMBL" id="KI669464">
    <property type="protein sequence ID" value="OCF56754.1"/>
    <property type="molecule type" value="Genomic_DNA"/>
</dbReference>
<evidence type="ECO:0008006" key="8">
    <source>
        <dbReference type="Google" id="ProtNLM"/>
    </source>
</evidence>
<dbReference type="OrthoDB" id="2561218at2759"/>
<name>A0A1B9IN12_9TREE</name>
<evidence type="ECO:0000313" key="7">
    <source>
        <dbReference type="Proteomes" id="UP000092583"/>
    </source>
</evidence>
<keyword evidence="5" id="KW-0560">Oxidoreductase</keyword>
<gene>
    <name evidence="6" type="ORF">L486_05609</name>
</gene>
<sequence>MASSQQLDNSSKGRVAVLGLGISGIVQVKNLVQQGFQVVGFERNDYYGGLWRYTEDKEQISVLKNTIANTSKYFGHYTNFPFSDNVPTYPRASDIYSNLQDYVDHFDLLQYMRLGITVTLLERSQDGQAWNIHCTSGGKDRVERFDKVVVCTGPWEKSYKPRYKGEEDFKGEFVLGKEHKGPEEYAGKRVVVVGMSYTACDTAVDLVGVAKEVYMSHRSGVRICPRIVDGKAFDTKVTRQLSSLMTFFDKYIPWLGDYIPNKVMVSNMLKVYPNLKPEWKLLPAPAFKNTWGVINDHIIDKFTSGEIIPLNGIKSFTPDGIITEDFNGQEMHTEVDVVIFCTGAYFDYSNLSPEANPTIHQPKEWENLEHSNGLLYPRLYQNIFHPHFIDSLAFIGPCKGFSFAIHPNSDLISQAISQVFAGNLNSTDKLPQSKEEVDEWCEGNYQANVRLVKRWRTFRTGPTIARDFESFLNDVAGTSVNEYLGGWGWKAWKF</sequence>
<dbReference type="Pfam" id="PF00743">
    <property type="entry name" value="FMO-like"/>
    <property type="match status" value="1"/>
</dbReference>
<evidence type="ECO:0000256" key="5">
    <source>
        <dbReference type="ARBA" id="ARBA00023002"/>
    </source>
</evidence>
<accession>A0A1B9IN12</accession>
<reference evidence="7" key="2">
    <citation type="submission" date="2013-12" db="EMBL/GenBank/DDBJ databases">
        <title>Evolution of pathogenesis and genome organization in the Tremellales.</title>
        <authorList>
            <person name="Cuomo C."/>
            <person name="Litvintseva A."/>
            <person name="Heitman J."/>
            <person name="Chen Y."/>
            <person name="Sun S."/>
            <person name="Springer D."/>
            <person name="Dromer F."/>
            <person name="Young S."/>
            <person name="Zeng Q."/>
            <person name="Chapman S."/>
            <person name="Gujja S."/>
            <person name="Saif S."/>
            <person name="Birren B."/>
        </authorList>
    </citation>
    <scope>NUCLEOTIDE SEQUENCE [LARGE SCALE GENOMIC DNA]</scope>
    <source>
        <strain evidence="7">CBS 10435</strain>
    </source>
</reference>
<dbReference type="InterPro" id="IPR050346">
    <property type="entry name" value="FMO-like"/>
</dbReference>
<dbReference type="GO" id="GO:0004499">
    <property type="term" value="F:N,N-dimethylaniline monooxygenase activity"/>
    <property type="evidence" value="ECO:0007669"/>
    <property type="project" value="InterPro"/>
</dbReference>
<dbReference type="GO" id="GO:0050661">
    <property type="term" value="F:NADP binding"/>
    <property type="evidence" value="ECO:0007669"/>
    <property type="project" value="InterPro"/>
</dbReference>
<evidence type="ECO:0000256" key="3">
    <source>
        <dbReference type="ARBA" id="ARBA00022827"/>
    </source>
</evidence>
<dbReference type="Proteomes" id="UP000092583">
    <property type="component" value="Unassembled WGS sequence"/>
</dbReference>
<comment type="similarity">
    <text evidence="1">Belongs to the FMO family.</text>
</comment>